<accession>A0A1I6M984</accession>
<gene>
    <name evidence="2" type="ORF">SAMN05216559_4058</name>
</gene>
<name>A0A1I6M984_9EURY</name>
<feature type="compositionally biased region" description="Basic and acidic residues" evidence="1">
    <location>
        <begin position="159"/>
        <end position="170"/>
    </location>
</feature>
<evidence type="ECO:0000313" key="2">
    <source>
        <dbReference type="EMBL" id="SFS12275.1"/>
    </source>
</evidence>
<feature type="region of interest" description="Disordered" evidence="1">
    <location>
        <begin position="154"/>
        <end position="185"/>
    </location>
</feature>
<keyword evidence="3" id="KW-1185">Reference proteome</keyword>
<evidence type="ECO:0008006" key="4">
    <source>
        <dbReference type="Google" id="ProtNLM"/>
    </source>
</evidence>
<evidence type="ECO:0000313" key="3">
    <source>
        <dbReference type="Proteomes" id="UP000199062"/>
    </source>
</evidence>
<evidence type="ECO:0000256" key="1">
    <source>
        <dbReference type="SAM" id="MobiDB-lite"/>
    </source>
</evidence>
<feature type="compositionally biased region" description="Polar residues" evidence="1">
    <location>
        <begin position="171"/>
        <end position="185"/>
    </location>
</feature>
<sequence>MNRHRPVAVLALAVSLVLVTSSGGFTTAASERTVQIASGADDSALLTVESAAPELPNGNHRDVTLLTITNRFPAAIVDVDASVRSAGHPSPPRLTGHGVQPPPTPVGIGESVAVTASVTCGANPPGSDRVRIRITATTAGGSSVELERNVTVVCTGKPNRGESGRDRSKSDGATQSTSNSGNAGQ</sequence>
<dbReference type="Proteomes" id="UP000199062">
    <property type="component" value="Unassembled WGS sequence"/>
</dbReference>
<dbReference type="EMBL" id="FOZK01000005">
    <property type="protein sequence ID" value="SFS12275.1"/>
    <property type="molecule type" value="Genomic_DNA"/>
</dbReference>
<organism evidence="2 3">
    <name type="scientific">Halomicrobium zhouii</name>
    <dbReference type="NCBI Taxonomy" id="767519"/>
    <lineage>
        <taxon>Archaea</taxon>
        <taxon>Methanobacteriati</taxon>
        <taxon>Methanobacteriota</taxon>
        <taxon>Stenosarchaea group</taxon>
        <taxon>Halobacteria</taxon>
        <taxon>Halobacteriales</taxon>
        <taxon>Haloarculaceae</taxon>
        <taxon>Halomicrobium</taxon>
    </lineage>
</organism>
<dbReference type="AlphaFoldDB" id="A0A1I6M984"/>
<reference evidence="2 3" key="1">
    <citation type="submission" date="2016-10" db="EMBL/GenBank/DDBJ databases">
        <authorList>
            <person name="de Groot N.N."/>
        </authorList>
    </citation>
    <scope>NUCLEOTIDE SEQUENCE [LARGE SCALE GENOMIC DNA]</scope>
    <source>
        <strain evidence="2 3">CGMCC 1.10457</strain>
    </source>
</reference>
<protein>
    <recommendedName>
        <fullName evidence="4">NPCBM-associated, NEW3 domain of alpha-galactosidase</fullName>
    </recommendedName>
</protein>
<proteinExistence type="predicted"/>
<dbReference type="RefSeq" id="WP_089819143.1">
    <property type="nucleotide sequence ID" value="NZ_FOZK01000005.1"/>
</dbReference>